<dbReference type="SMART" id="SM00448">
    <property type="entry name" value="REC"/>
    <property type="match status" value="1"/>
</dbReference>
<proteinExistence type="predicted"/>
<comment type="function">
    <text evidence="5">May play the central regulatory role in sporulation. It may be an element of the effector pathway responsible for the activation of sporulation genes in response to nutritional stress. Spo0A may act in concert with spo0H (a sigma factor) to control the expression of some genes that are critical to the sporulation process.</text>
</comment>
<evidence type="ECO:0000256" key="3">
    <source>
        <dbReference type="ARBA" id="ARBA00023012"/>
    </source>
</evidence>
<dbReference type="Pfam" id="PF00072">
    <property type="entry name" value="Response_reg"/>
    <property type="match status" value="1"/>
</dbReference>
<dbReference type="GO" id="GO:0003677">
    <property type="term" value="F:DNA binding"/>
    <property type="evidence" value="ECO:0007669"/>
    <property type="project" value="UniProtKB-KW"/>
</dbReference>
<dbReference type="PROSITE" id="PS50930">
    <property type="entry name" value="HTH_LYTTR"/>
    <property type="match status" value="1"/>
</dbReference>
<evidence type="ECO:0000256" key="7">
    <source>
        <dbReference type="PROSITE-ProRule" id="PRU00169"/>
    </source>
</evidence>
<comment type="caution">
    <text evidence="10">The sequence shown here is derived from an EMBL/GenBank/DDBJ whole genome shotgun (WGS) entry which is preliminary data.</text>
</comment>
<feature type="domain" description="Response regulatory" evidence="8">
    <location>
        <begin position="17"/>
        <end position="138"/>
    </location>
</feature>
<dbReference type="SUPFAM" id="SSF52172">
    <property type="entry name" value="CheY-like"/>
    <property type="match status" value="1"/>
</dbReference>
<dbReference type="Gene3D" id="3.40.50.2300">
    <property type="match status" value="1"/>
</dbReference>
<dbReference type="SMART" id="SM00850">
    <property type="entry name" value="LytTR"/>
    <property type="match status" value="1"/>
</dbReference>
<evidence type="ECO:0000259" key="8">
    <source>
        <dbReference type="PROSITE" id="PS50110"/>
    </source>
</evidence>
<dbReference type="PROSITE" id="PS50110">
    <property type="entry name" value="RESPONSE_REGULATORY"/>
    <property type="match status" value="1"/>
</dbReference>
<organism evidence="10 11">
    <name type="scientific">Diplocloster modestus</name>
    <dbReference type="NCBI Taxonomy" id="2850322"/>
    <lineage>
        <taxon>Bacteria</taxon>
        <taxon>Bacillati</taxon>
        <taxon>Bacillota</taxon>
        <taxon>Clostridia</taxon>
        <taxon>Lachnospirales</taxon>
        <taxon>Lachnospiraceae</taxon>
        <taxon>Diplocloster</taxon>
    </lineage>
</organism>
<dbReference type="Gene3D" id="2.40.50.1020">
    <property type="entry name" value="LytTr DNA-binding domain"/>
    <property type="match status" value="1"/>
</dbReference>
<keyword evidence="4" id="KW-0010">Activator</keyword>
<sequence length="254" mass="29771">MEQKKIFGSGDETAILKIAVCDDEPGTCSEIEEAVRSFAITYALKIQTEVFYTGEALYRYMKEESSFDLIFLDIQLTRLSGVDIGRMIREELGNEKTQIVYISSWQSYAMCLFAVRPMDFLIKPLSVEKIGNKIGQYLKLTRGQRDFYSFISGRSLCKVLYQDILYFQCDGKKIRVVQFGETREFYGRMRDVEEQMCKKGFWTIHKSFIINSNCVKEYRYDTVMMVNEDQLPISQRYRNEIRQKLLAGYAERKI</sequence>
<dbReference type="InterPro" id="IPR001789">
    <property type="entry name" value="Sig_transdc_resp-reg_receiver"/>
</dbReference>
<dbReference type="Proteomes" id="UP001314681">
    <property type="component" value="Unassembled WGS sequence"/>
</dbReference>
<keyword evidence="2" id="KW-0963">Cytoplasm</keyword>
<protein>
    <recommendedName>
        <fullName evidence="1">Stage 0 sporulation protein A homolog</fullName>
    </recommendedName>
</protein>
<keyword evidence="7" id="KW-0597">Phosphoprotein</keyword>
<evidence type="ECO:0000256" key="4">
    <source>
        <dbReference type="ARBA" id="ARBA00023159"/>
    </source>
</evidence>
<evidence type="ECO:0000313" key="10">
    <source>
        <dbReference type="EMBL" id="MBU9728139.1"/>
    </source>
</evidence>
<gene>
    <name evidence="10" type="ORF">KTH90_19200</name>
</gene>
<evidence type="ECO:0000313" key="11">
    <source>
        <dbReference type="Proteomes" id="UP001314681"/>
    </source>
</evidence>
<evidence type="ECO:0000256" key="6">
    <source>
        <dbReference type="ARBA" id="ARBA00037164"/>
    </source>
</evidence>
<dbReference type="EMBL" id="JAHQCX010000016">
    <property type="protein sequence ID" value="MBU9728139.1"/>
    <property type="molecule type" value="Genomic_DNA"/>
</dbReference>
<feature type="modified residue" description="4-aspartylphosphate" evidence="7">
    <location>
        <position position="73"/>
    </location>
</feature>
<comment type="function">
    <text evidence="6">Required for high-level post-exponential phase expression of a series of secreted proteins.</text>
</comment>
<evidence type="ECO:0000259" key="9">
    <source>
        <dbReference type="PROSITE" id="PS50930"/>
    </source>
</evidence>
<keyword evidence="10" id="KW-0238">DNA-binding</keyword>
<dbReference type="InterPro" id="IPR011006">
    <property type="entry name" value="CheY-like_superfamily"/>
</dbReference>
<feature type="domain" description="HTH LytTR-type" evidence="9">
    <location>
        <begin position="148"/>
        <end position="247"/>
    </location>
</feature>
<dbReference type="PANTHER" id="PTHR37299:SF3">
    <property type="entry name" value="STAGE 0 SPORULATION PROTEIN A HOMOLOG"/>
    <property type="match status" value="1"/>
</dbReference>
<accession>A0ABS6KCB4</accession>
<evidence type="ECO:0000256" key="2">
    <source>
        <dbReference type="ARBA" id="ARBA00022490"/>
    </source>
</evidence>
<dbReference type="Pfam" id="PF04397">
    <property type="entry name" value="LytTR"/>
    <property type="match status" value="1"/>
</dbReference>
<keyword evidence="11" id="KW-1185">Reference proteome</keyword>
<dbReference type="PANTHER" id="PTHR37299">
    <property type="entry name" value="TRANSCRIPTIONAL REGULATOR-RELATED"/>
    <property type="match status" value="1"/>
</dbReference>
<name>A0ABS6KCB4_9FIRM</name>
<reference evidence="10 11" key="1">
    <citation type="submission" date="2021-06" db="EMBL/GenBank/DDBJ databases">
        <title>Description of novel taxa of the family Lachnospiraceae.</title>
        <authorList>
            <person name="Chaplin A.V."/>
            <person name="Sokolova S.R."/>
            <person name="Pikina A.P."/>
            <person name="Korzhanova M."/>
            <person name="Belova V."/>
            <person name="Korostin D."/>
            <person name="Efimov B.A."/>
        </authorList>
    </citation>
    <scope>NUCLEOTIDE SEQUENCE [LARGE SCALE GENOMIC DNA]</scope>
    <source>
        <strain evidence="10 11">ASD4241</strain>
    </source>
</reference>
<dbReference type="InterPro" id="IPR007492">
    <property type="entry name" value="LytTR_DNA-bd_dom"/>
</dbReference>
<dbReference type="RefSeq" id="WP_238727278.1">
    <property type="nucleotide sequence ID" value="NZ_JAHQCX010000016.1"/>
</dbReference>
<dbReference type="InterPro" id="IPR046947">
    <property type="entry name" value="LytR-like"/>
</dbReference>
<evidence type="ECO:0000256" key="1">
    <source>
        <dbReference type="ARBA" id="ARBA00018672"/>
    </source>
</evidence>
<keyword evidence="3" id="KW-0902">Two-component regulatory system</keyword>
<evidence type="ECO:0000256" key="5">
    <source>
        <dbReference type="ARBA" id="ARBA00024867"/>
    </source>
</evidence>